<dbReference type="EMBL" id="CP000654">
    <property type="protein sequence ID" value="ABP62889.1"/>
    <property type="molecule type" value="Genomic_DNA"/>
</dbReference>
<comment type="subcellular location">
    <subcellularLocation>
        <location evidence="1">Cell outer membrane</location>
    </subcellularLocation>
</comment>
<dbReference type="KEGG" id="ent:Ent638_4284"/>
<sequence>MMSGEEDKYYFPETLNQQERYFGLPLDEIIIVAPLIILGVLNNMSTELSIIAGLLWASVRYLKKGQGSFWLLNFCYWHLPSLLFKVTFRKIPDSSFRHWRA</sequence>
<dbReference type="NCBIfam" id="TIGR02762">
    <property type="entry name" value="TraL_TIGR"/>
    <property type="match status" value="1"/>
</dbReference>
<keyword evidence="4" id="KW-1185">Reference proteome</keyword>
<dbReference type="InterPro" id="IPR009838">
    <property type="entry name" value="T4SS_TraL"/>
</dbReference>
<accession>A0A9J9GK26</accession>
<keyword evidence="1" id="KW-0998">Cell outer membrane</keyword>
<evidence type="ECO:0000256" key="2">
    <source>
        <dbReference type="SAM" id="Phobius"/>
    </source>
</evidence>
<name>A0A9J9GK26_ENT38</name>
<dbReference type="InterPro" id="IPR016382">
    <property type="entry name" value="Pilus_assmbly_TraL"/>
</dbReference>
<evidence type="ECO:0000256" key="1">
    <source>
        <dbReference type="PIRNR" id="PIRNR003259"/>
    </source>
</evidence>
<evidence type="ECO:0000313" key="3">
    <source>
        <dbReference type="EMBL" id="ABP62889.1"/>
    </source>
</evidence>
<evidence type="ECO:0000313" key="4">
    <source>
        <dbReference type="Proteomes" id="UP000000230"/>
    </source>
</evidence>
<dbReference type="Proteomes" id="UP000000230">
    <property type="component" value="Plasmid pENTE01"/>
</dbReference>
<dbReference type="AlphaFoldDB" id="A0A9J9GK26"/>
<comment type="function">
    <text evidence="1">Membrane protein involved in F pilin formation.</text>
</comment>
<keyword evidence="2" id="KW-1133">Transmembrane helix</keyword>
<dbReference type="Pfam" id="PF07178">
    <property type="entry name" value="TraL"/>
    <property type="match status" value="1"/>
</dbReference>
<dbReference type="PIRSF" id="PIRSF003259">
    <property type="entry name" value="Pilus_assembly_TraL"/>
    <property type="match status" value="1"/>
</dbReference>
<proteinExistence type="predicted"/>
<dbReference type="GO" id="GO:0009279">
    <property type="term" value="C:cell outer membrane"/>
    <property type="evidence" value="ECO:0007669"/>
    <property type="project" value="UniProtKB-SubCell"/>
</dbReference>
<keyword evidence="1 2" id="KW-0472">Membrane</keyword>
<keyword evidence="3" id="KW-0614">Plasmid</keyword>
<keyword evidence="2" id="KW-0812">Transmembrane</keyword>
<dbReference type="GO" id="GO:0009297">
    <property type="term" value="P:pilus assembly"/>
    <property type="evidence" value="ECO:0007669"/>
    <property type="project" value="UniProtKB-UniRule"/>
</dbReference>
<geneLocation type="plasmid" evidence="3 4">
    <name>pENTE01</name>
</geneLocation>
<protein>
    <recommendedName>
        <fullName evidence="1">Protein TraL</fullName>
    </recommendedName>
</protein>
<gene>
    <name evidence="3" type="ordered locus">Ent638_4284</name>
</gene>
<keyword evidence="1" id="KW-0184">Conjugation</keyword>
<feature type="transmembrane region" description="Helical" evidence="2">
    <location>
        <begin position="69"/>
        <end position="88"/>
    </location>
</feature>
<reference evidence="4" key="1">
    <citation type="journal article" date="2010" name="PLoS Genet.">
        <title>Genome sequence of the plant growth promoting endophytic bacterium Enterobacter sp. 638.</title>
        <authorList>
            <person name="Taghavi S."/>
            <person name="van der Lelie D."/>
            <person name="Hoffman A."/>
            <person name="Zhang Y.B."/>
            <person name="Walla M.D."/>
            <person name="Vangronsveld J."/>
            <person name="Newman L."/>
            <person name="Monchy S."/>
        </authorList>
    </citation>
    <scope>NUCLEOTIDE SEQUENCE [LARGE SCALE GENOMIC DNA]</scope>
    <source>
        <strain evidence="4">638</strain>
    </source>
</reference>
<feature type="transmembrane region" description="Helical" evidence="2">
    <location>
        <begin position="29"/>
        <end position="57"/>
    </location>
</feature>
<organism evidence="3 4">
    <name type="scientific">Enterobacter sp. (strain 638)</name>
    <dbReference type="NCBI Taxonomy" id="399742"/>
    <lineage>
        <taxon>Bacteria</taxon>
        <taxon>Pseudomonadati</taxon>
        <taxon>Pseudomonadota</taxon>
        <taxon>Gammaproteobacteria</taxon>
        <taxon>Enterobacterales</taxon>
        <taxon>Enterobacteriaceae</taxon>
        <taxon>Enterobacter</taxon>
    </lineage>
</organism>